<evidence type="ECO:0000256" key="12">
    <source>
        <dbReference type="ARBA" id="ARBA00023170"/>
    </source>
</evidence>
<evidence type="ECO:0000256" key="3">
    <source>
        <dbReference type="ARBA" id="ARBA00022448"/>
    </source>
</evidence>
<keyword evidence="3 14" id="KW-0813">Transport</keyword>
<dbReference type="InterPro" id="IPR039426">
    <property type="entry name" value="TonB-dep_rcpt-like"/>
</dbReference>
<keyword evidence="12 18" id="KW-0675">Receptor</keyword>
<keyword evidence="5" id="KW-0410">Iron transport</keyword>
<evidence type="ECO:0000256" key="1">
    <source>
        <dbReference type="ARBA" id="ARBA00004571"/>
    </source>
</evidence>
<evidence type="ECO:0000256" key="10">
    <source>
        <dbReference type="ARBA" id="ARBA00023077"/>
    </source>
</evidence>
<evidence type="ECO:0000256" key="6">
    <source>
        <dbReference type="ARBA" id="ARBA00022692"/>
    </source>
</evidence>
<evidence type="ECO:0000256" key="13">
    <source>
        <dbReference type="ARBA" id="ARBA00023237"/>
    </source>
</evidence>
<comment type="subcellular location">
    <subcellularLocation>
        <location evidence="1 14">Cell outer membrane</location>
        <topology evidence="1 14">Multi-pass membrane protein</topology>
    </subcellularLocation>
</comment>
<dbReference type="SUPFAM" id="SSF56935">
    <property type="entry name" value="Porins"/>
    <property type="match status" value="1"/>
</dbReference>
<comment type="caution">
    <text evidence="18">The sequence shown here is derived from an EMBL/GenBank/DDBJ whole genome shotgun (WGS) entry which is preliminary data.</text>
</comment>
<evidence type="ECO:0000256" key="5">
    <source>
        <dbReference type="ARBA" id="ARBA00022496"/>
    </source>
</evidence>
<dbReference type="Pfam" id="PF00593">
    <property type="entry name" value="TonB_dep_Rec_b-barrel"/>
    <property type="match status" value="1"/>
</dbReference>
<organism evidence="18 19">
    <name type="scientific">Asaia lannensis NBRC 102526</name>
    <dbReference type="NCBI Taxonomy" id="1307926"/>
    <lineage>
        <taxon>Bacteria</taxon>
        <taxon>Pseudomonadati</taxon>
        <taxon>Pseudomonadota</taxon>
        <taxon>Alphaproteobacteria</taxon>
        <taxon>Acetobacterales</taxon>
        <taxon>Acetobacteraceae</taxon>
        <taxon>Asaia</taxon>
    </lineage>
</organism>
<evidence type="ECO:0000256" key="15">
    <source>
        <dbReference type="RuleBase" id="RU003357"/>
    </source>
</evidence>
<dbReference type="PROSITE" id="PS52016">
    <property type="entry name" value="TONB_DEPENDENT_REC_3"/>
    <property type="match status" value="1"/>
</dbReference>
<gene>
    <name evidence="18" type="ORF">NF685_00550</name>
</gene>
<evidence type="ECO:0000259" key="16">
    <source>
        <dbReference type="Pfam" id="PF00593"/>
    </source>
</evidence>
<evidence type="ECO:0000256" key="4">
    <source>
        <dbReference type="ARBA" id="ARBA00022452"/>
    </source>
</evidence>
<keyword evidence="6 14" id="KW-0812">Transmembrane</keyword>
<evidence type="ECO:0000256" key="2">
    <source>
        <dbReference type="ARBA" id="ARBA00009810"/>
    </source>
</evidence>
<feature type="domain" description="TonB-dependent receptor-like beta-barrel" evidence="16">
    <location>
        <begin position="207"/>
        <end position="631"/>
    </location>
</feature>
<dbReference type="Gene3D" id="2.170.130.10">
    <property type="entry name" value="TonB-dependent receptor, plug domain"/>
    <property type="match status" value="1"/>
</dbReference>
<accession>A0ABT1CEQ5</accession>
<dbReference type="Proteomes" id="UP001523401">
    <property type="component" value="Unassembled WGS sequence"/>
</dbReference>
<keyword evidence="4 14" id="KW-1134">Transmembrane beta strand</keyword>
<keyword evidence="19" id="KW-1185">Reference proteome</keyword>
<evidence type="ECO:0000256" key="7">
    <source>
        <dbReference type="ARBA" id="ARBA00022729"/>
    </source>
</evidence>
<evidence type="ECO:0000256" key="14">
    <source>
        <dbReference type="PROSITE-ProRule" id="PRU01360"/>
    </source>
</evidence>
<keyword evidence="8" id="KW-0408">Iron</keyword>
<keyword evidence="13 14" id="KW-0998">Cell outer membrane</keyword>
<dbReference type="RefSeq" id="WP_161630843.1">
    <property type="nucleotide sequence ID" value="NZ_BAPW01000035.1"/>
</dbReference>
<dbReference type="CDD" id="cd01347">
    <property type="entry name" value="ligand_gated_channel"/>
    <property type="match status" value="1"/>
</dbReference>
<keyword evidence="11 14" id="KW-0472">Membrane</keyword>
<evidence type="ECO:0000256" key="11">
    <source>
        <dbReference type="ARBA" id="ARBA00023136"/>
    </source>
</evidence>
<protein>
    <submittedName>
        <fullName evidence="18">TonB-dependent receptor</fullName>
    </submittedName>
</protein>
<keyword evidence="7" id="KW-0732">Signal</keyword>
<sequence>MTGQRQTYAAPISSAATRTNTPLIQVPQSVQVITRTLIQEQDSHSLSAALVNVSGITPTRTDGILFIPPIIRGFPAEVYLDGLPLFAGNQQAFAPTALVGVDRIDVLKGPNATLYGGGLGTPLGGVINIESELPSDKTGGYVAMRGGSYTTLNPSGDINLRLSSRVSFRLAGEYLSDKSYIDRVHGARFSLQPSLLYRIDSKTDLVLRGQYNDRRNLEYSGLPADMALAGKLDRYAFPGSPLGQPLTKNINRSAFVALHHAFSDTVKLTVTGRYYSNTVHEYGSFVDPDIFPTDPSAPTVYDVSPILMHNRVKEATLDANLSAKLHMLGGTHQLLGGLNYDWTSFYSAMGFGVSDTPLGTIDLAHPVYDLHYVAQLPVNSYTDDHYKTYAVYVQDQASYGRLHITGGLRFTTLKFQEATDFGVSNNKTYYHVSPRIGGTFDIVHGLALYAGYSTAFRAAFGFLGLQPPKPEKSRNVEAGLKLALPGTGLSGTLALFHQTHDNVAVPDMTNVGYYVQSGSQRARGFEADLIWEPSPAFSVLANYAFTDTRDNGVSPGDRIARVPKNSGRVAARYRLLHGWAKGLSFGAGMTAYTSRQLTLPNTIAVPGYAVFDAQAAYSFDRYTLGISIVNLGNRKAWDPYSYMGNPVIAPLQPLSAYVTLKVRL</sequence>
<evidence type="ECO:0000313" key="19">
    <source>
        <dbReference type="Proteomes" id="UP001523401"/>
    </source>
</evidence>
<dbReference type="InterPro" id="IPR037066">
    <property type="entry name" value="Plug_dom_sf"/>
</dbReference>
<dbReference type="InterPro" id="IPR000531">
    <property type="entry name" value="Beta-barrel_TonB"/>
</dbReference>
<dbReference type="InterPro" id="IPR012910">
    <property type="entry name" value="Plug_dom"/>
</dbReference>
<dbReference type="NCBIfam" id="TIGR01783">
    <property type="entry name" value="TonB-siderophor"/>
    <property type="match status" value="1"/>
</dbReference>
<keyword evidence="10 15" id="KW-0798">TonB box</keyword>
<evidence type="ECO:0000313" key="18">
    <source>
        <dbReference type="EMBL" id="MCO6158519.1"/>
    </source>
</evidence>
<dbReference type="Pfam" id="PF07715">
    <property type="entry name" value="Plug"/>
    <property type="match status" value="1"/>
</dbReference>
<evidence type="ECO:0000256" key="9">
    <source>
        <dbReference type="ARBA" id="ARBA00023065"/>
    </source>
</evidence>
<comment type="similarity">
    <text evidence="2 14 15">Belongs to the TonB-dependent receptor family.</text>
</comment>
<dbReference type="PANTHER" id="PTHR32552">
    <property type="entry name" value="FERRICHROME IRON RECEPTOR-RELATED"/>
    <property type="match status" value="1"/>
</dbReference>
<dbReference type="InterPro" id="IPR036942">
    <property type="entry name" value="Beta-barrel_TonB_sf"/>
</dbReference>
<dbReference type="InterPro" id="IPR010105">
    <property type="entry name" value="TonB_sidphr_rcpt"/>
</dbReference>
<dbReference type="Gene3D" id="2.40.170.20">
    <property type="entry name" value="TonB-dependent receptor, beta-barrel domain"/>
    <property type="match status" value="1"/>
</dbReference>
<name>A0ABT1CEQ5_9PROT</name>
<proteinExistence type="inferred from homology"/>
<dbReference type="EMBL" id="JAMXQU010000001">
    <property type="protein sequence ID" value="MCO6158519.1"/>
    <property type="molecule type" value="Genomic_DNA"/>
</dbReference>
<evidence type="ECO:0000256" key="8">
    <source>
        <dbReference type="ARBA" id="ARBA00023004"/>
    </source>
</evidence>
<reference evidence="18 19" key="1">
    <citation type="submission" date="2022-06" db="EMBL/GenBank/DDBJ databases">
        <title>Whole-genome of Asaia lannensis strain LMG 27011T.</title>
        <authorList>
            <person name="Sombolestani A."/>
        </authorList>
    </citation>
    <scope>NUCLEOTIDE SEQUENCE [LARGE SCALE GENOMIC DNA]</scope>
    <source>
        <strain evidence="18 19">NBRC 102526</strain>
    </source>
</reference>
<feature type="domain" description="TonB-dependent receptor plug" evidence="17">
    <location>
        <begin position="23"/>
        <end position="118"/>
    </location>
</feature>
<keyword evidence="9" id="KW-0406">Ion transport</keyword>
<evidence type="ECO:0000259" key="17">
    <source>
        <dbReference type="Pfam" id="PF07715"/>
    </source>
</evidence>
<dbReference type="PANTHER" id="PTHR32552:SF68">
    <property type="entry name" value="FERRICHROME OUTER MEMBRANE TRANSPORTER_PHAGE RECEPTOR"/>
    <property type="match status" value="1"/>
</dbReference>